<dbReference type="Gene3D" id="3.40.50.720">
    <property type="entry name" value="NAD(P)-binding Rossmann-like Domain"/>
    <property type="match status" value="1"/>
</dbReference>
<evidence type="ECO:0000256" key="1">
    <source>
        <dbReference type="ARBA" id="ARBA00023002"/>
    </source>
</evidence>
<dbReference type="PANTHER" id="PTHR43157">
    <property type="entry name" value="PHOSPHATIDYLINOSITOL-GLYCAN BIOSYNTHESIS CLASS F PROTEIN-RELATED"/>
    <property type="match status" value="1"/>
</dbReference>
<evidence type="ECO:0000313" key="2">
    <source>
        <dbReference type="EMBL" id="SPQ21116.1"/>
    </source>
</evidence>
<organism evidence="2 3">
    <name type="scientific">Thermothielavioides terrestris</name>
    <dbReference type="NCBI Taxonomy" id="2587410"/>
    <lineage>
        <taxon>Eukaryota</taxon>
        <taxon>Fungi</taxon>
        <taxon>Dikarya</taxon>
        <taxon>Ascomycota</taxon>
        <taxon>Pezizomycotina</taxon>
        <taxon>Sordariomycetes</taxon>
        <taxon>Sordariomycetidae</taxon>
        <taxon>Sordariales</taxon>
        <taxon>Chaetomiaceae</taxon>
        <taxon>Thermothielavioides</taxon>
    </lineage>
</organism>
<dbReference type="SUPFAM" id="SSF51735">
    <property type="entry name" value="NAD(P)-binding Rossmann-fold domains"/>
    <property type="match status" value="1"/>
</dbReference>
<reference evidence="2 3" key="1">
    <citation type="submission" date="2018-04" db="EMBL/GenBank/DDBJ databases">
        <authorList>
            <person name="Huttner S."/>
            <person name="Dainat J."/>
        </authorList>
    </citation>
    <scope>NUCLEOTIDE SEQUENCE [LARGE SCALE GENOMIC DNA]</scope>
</reference>
<dbReference type="EMBL" id="OUUZ01000008">
    <property type="protein sequence ID" value="SPQ21116.1"/>
    <property type="molecule type" value="Genomic_DNA"/>
</dbReference>
<name>A0A446BF12_9PEZI</name>
<keyword evidence="1" id="KW-0560">Oxidoreductase</keyword>
<accession>A0A446BF12</accession>
<proteinExistence type="predicted"/>
<evidence type="ECO:0000313" key="3">
    <source>
        <dbReference type="Proteomes" id="UP000289323"/>
    </source>
</evidence>
<dbReference type="GO" id="GO:0016491">
    <property type="term" value="F:oxidoreductase activity"/>
    <property type="evidence" value="ECO:0007669"/>
    <property type="project" value="UniProtKB-KW"/>
</dbReference>
<dbReference type="InterPro" id="IPR002347">
    <property type="entry name" value="SDR_fam"/>
</dbReference>
<protein>
    <submittedName>
        <fullName evidence="2">1827d69c-fb2b-4c90-889e-ab8f5af926dc</fullName>
    </submittedName>
</protein>
<gene>
    <name evidence="2" type="ORF">TT172_LOCUS3535</name>
</gene>
<dbReference type="Proteomes" id="UP000289323">
    <property type="component" value="Unassembled WGS sequence"/>
</dbReference>
<dbReference type="PANTHER" id="PTHR43157:SF31">
    <property type="entry name" value="PHOSPHATIDYLINOSITOL-GLYCAN BIOSYNTHESIS CLASS F PROTEIN"/>
    <property type="match status" value="1"/>
</dbReference>
<dbReference type="InterPro" id="IPR036291">
    <property type="entry name" value="NAD(P)-bd_dom_sf"/>
</dbReference>
<dbReference type="PRINTS" id="PR00081">
    <property type="entry name" value="GDHRDH"/>
</dbReference>
<dbReference type="Pfam" id="PF00106">
    <property type="entry name" value="adh_short"/>
    <property type="match status" value="1"/>
</dbReference>
<sequence length="347" mass="37437">MLGLLSLALRFFRSQLRPLPVPTTSYAGRTVIVTGGNGGLGLEAARHFARLGAARVILACRRVDSGEAAKADIEKSLSLPSGSGSPSPSSAGVVVEVWPLDLCSFDSVRAFCRRAEAELSRLDVLLMNAAVLNADCVEMAEGYEVQVTTNVISTFLMVLMLLPLMKRTAAKQNVETVVTVVSSEAHSLTRFAEKDQPRIFECFRPGSNIYERYSTTKLLDVLIVRELAERLDAASPGGTPVVVNTANPGLCRSRLFRDIPSFARFLLAVPMFLIGRTLEQGSRALMAAVAGGRESHGQYVDSGRVDMPSPFVVSQEGKTVQKRVWDELMEILEGIVPGVTANVGQAP</sequence>
<dbReference type="AlphaFoldDB" id="A0A446BF12"/>